<dbReference type="InterPro" id="IPR000340">
    <property type="entry name" value="Dual-sp_phosphatase_cat-dom"/>
</dbReference>
<feature type="domain" description="Tyrosine-protein phosphatase" evidence="3">
    <location>
        <begin position="52"/>
        <end position="202"/>
    </location>
</feature>
<comment type="caution">
    <text evidence="5">The sequence shown here is derived from an EMBL/GenBank/DDBJ whole genome shotgun (WGS) entry which is preliminary data.</text>
</comment>
<gene>
    <name evidence="5" type="ORF">SEMRO_2843_G338310.1</name>
</gene>
<evidence type="ECO:0000313" key="6">
    <source>
        <dbReference type="Proteomes" id="UP001153069"/>
    </source>
</evidence>
<dbReference type="InterPro" id="IPR020405">
    <property type="entry name" value="Atypical_DUSP_subfamA"/>
</dbReference>
<accession>A0A9N8F405</accession>
<dbReference type="PROSITE" id="PS50056">
    <property type="entry name" value="TYR_PHOSPHATASE_2"/>
    <property type="match status" value="1"/>
</dbReference>
<dbReference type="Proteomes" id="UP001153069">
    <property type="component" value="Unassembled WGS sequence"/>
</dbReference>
<dbReference type="GO" id="GO:0005737">
    <property type="term" value="C:cytoplasm"/>
    <property type="evidence" value="ECO:0007669"/>
    <property type="project" value="TreeGrafter"/>
</dbReference>
<proteinExistence type="inferred from homology"/>
<protein>
    <submittedName>
        <fullName evidence="5">Specificity protein phosphatase 26</fullName>
    </submittedName>
</protein>
<organism evidence="5 6">
    <name type="scientific">Seminavis robusta</name>
    <dbReference type="NCBI Taxonomy" id="568900"/>
    <lineage>
        <taxon>Eukaryota</taxon>
        <taxon>Sar</taxon>
        <taxon>Stramenopiles</taxon>
        <taxon>Ochrophyta</taxon>
        <taxon>Bacillariophyta</taxon>
        <taxon>Bacillariophyceae</taxon>
        <taxon>Bacillariophycidae</taxon>
        <taxon>Naviculales</taxon>
        <taxon>Naviculaceae</taxon>
        <taxon>Seminavis</taxon>
    </lineage>
</organism>
<dbReference type="SUPFAM" id="SSF52799">
    <property type="entry name" value="(Phosphotyrosine protein) phosphatases II"/>
    <property type="match status" value="1"/>
</dbReference>
<reference evidence="5" key="1">
    <citation type="submission" date="2020-06" db="EMBL/GenBank/DDBJ databases">
        <authorList>
            <consortium name="Plant Systems Biology data submission"/>
        </authorList>
    </citation>
    <scope>NUCLEOTIDE SEQUENCE</scope>
    <source>
        <strain evidence="5">D6</strain>
    </source>
</reference>
<feature type="domain" description="Tyrosine specific protein phosphatases" evidence="4">
    <location>
        <begin position="126"/>
        <end position="190"/>
    </location>
</feature>
<evidence type="ECO:0000259" key="3">
    <source>
        <dbReference type="PROSITE" id="PS50054"/>
    </source>
</evidence>
<evidence type="ECO:0000259" key="4">
    <source>
        <dbReference type="PROSITE" id="PS50056"/>
    </source>
</evidence>
<feature type="active site" description="Phosphocysteine intermediate" evidence="2">
    <location>
        <position position="143"/>
    </location>
</feature>
<comment type="similarity">
    <text evidence="1">Belongs to the protein-tyrosine phosphatase family. Non-receptor class dual specificity subfamily.</text>
</comment>
<dbReference type="SMART" id="SM00195">
    <property type="entry name" value="DSPc"/>
    <property type="match status" value="1"/>
</dbReference>
<evidence type="ECO:0000256" key="1">
    <source>
        <dbReference type="ARBA" id="ARBA00008601"/>
    </source>
</evidence>
<dbReference type="GO" id="GO:0008138">
    <property type="term" value="F:protein tyrosine/serine/threonine phosphatase activity"/>
    <property type="evidence" value="ECO:0007669"/>
    <property type="project" value="InterPro"/>
</dbReference>
<dbReference type="CDD" id="cd14498">
    <property type="entry name" value="DSP"/>
    <property type="match status" value="1"/>
</dbReference>
<evidence type="ECO:0000256" key="2">
    <source>
        <dbReference type="PIRSR" id="PIRSR620405-1"/>
    </source>
</evidence>
<dbReference type="Gene3D" id="3.90.190.10">
    <property type="entry name" value="Protein tyrosine phosphatase superfamily"/>
    <property type="match status" value="1"/>
</dbReference>
<dbReference type="PANTHER" id="PTHR45682">
    <property type="entry name" value="AGAP008228-PA"/>
    <property type="match status" value="1"/>
</dbReference>
<dbReference type="OrthoDB" id="204730at2759"/>
<sequence length="240" mass="27130">MNTNAKQQYTYRSEDWPWVWAIRNPEILDCNRALQQDEIRTLALMQNQIRYVPLPVSDNLLIGCRHSVLNSEVLKEMGITHVLNMAGPHCKLPVEDFVKTGIVYKELDAQDDEEYPLLELHWQEARVFINGAREKNGKCVVNCGGGMNRSGLIVAAAMLCEEDKKRTVLEVVRDLRKVRGNWALANEFFQEQLVALARSHGRLGPAPGEDGSFVDESPPAEVMRVSEAEQPDGLLLLTNY</sequence>
<dbReference type="InterPro" id="IPR020422">
    <property type="entry name" value="TYR_PHOSPHATASE_DUAL_dom"/>
</dbReference>
<dbReference type="GO" id="GO:0033549">
    <property type="term" value="F:MAP kinase phosphatase activity"/>
    <property type="evidence" value="ECO:0007669"/>
    <property type="project" value="TreeGrafter"/>
</dbReference>
<dbReference type="PANTHER" id="PTHR45682:SF5">
    <property type="entry name" value="DUAL SPECIFICITY PROTEIN PHOSPHATASE"/>
    <property type="match status" value="1"/>
</dbReference>
<dbReference type="GO" id="GO:0043409">
    <property type="term" value="P:negative regulation of MAPK cascade"/>
    <property type="evidence" value="ECO:0007669"/>
    <property type="project" value="TreeGrafter"/>
</dbReference>
<dbReference type="AlphaFoldDB" id="A0A9N8F405"/>
<keyword evidence="6" id="KW-1185">Reference proteome</keyword>
<dbReference type="EMBL" id="CAICTM010002841">
    <property type="protein sequence ID" value="CAB9530339.1"/>
    <property type="molecule type" value="Genomic_DNA"/>
</dbReference>
<dbReference type="InterPro" id="IPR000387">
    <property type="entry name" value="Tyr_Pase_dom"/>
</dbReference>
<dbReference type="PROSITE" id="PS50054">
    <property type="entry name" value="TYR_PHOSPHATASE_DUAL"/>
    <property type="match status" value="1"/>
</dbReference>
<dbReference type="InterPro" id="IPR029021">
    <property type="entry name" value="Prot-tyrosine_phosphatase-like"/>
</dbReference>
<name>A0A9N8F405_9STRA</name>
<evidence type="ECO:0000313" key="5">
    <source>
        <dbReference type="EMBL" id="CAB9530339.1"/>
    </source>
</evidence>
<dbReference type="Pfam" id="PF00782">
    <property type="entry name" value="DSPc"/>
    <property type="match status" value="1"/>
</dbReference>